<reference evidence="4 5" key="1">
    <citation type="submission" date="2024-02" db="EMBL/GenBank/DDBJ databases">
        <title>De novo assembly and annotation of 12 fungi associated with fruit tree decline syndrome in Ontario, Canada.</title>
        <authorList>
            <person name="Sulman M."/>
            <person name="Ellouze W."/>
            <person name="Ilyukhin E."/>
        </authorList>
    </citation>
    <scope>NUCLEOTIDE SEQUENCE [LARGE SCALE GENOMIC DNA]</scope>
    <source>
        <strain evidence="4 5">M1-105</strain>
    </source>
</reference>
<dbReference type="EMBL" id="JAJVDC020000107">
    <property type="protein sequence ID" value="KAL1624361.1"/>
    <property type="molecule type" value="Genomic_DNA"/>
</dbReference>
<evidence type="ECO:0000256" key="1">
    <source>
        <dbReference type="ARBA" id="ARBA00005466"/>
    </source>
</evidence>
<dbReference type="Pfam" id="PF08031">
    <property type="entry name" value="BBE"/>
    <property type="match status" value="1"/>
</dbReference>
<dbReference type="SUPFAM" id="SSF56176">
    <property type="entry name" value="FAD-binding/transporter-associated domain-like"/>
    <property type="match status" value="1"/>
</dbReference>
<dbReference type="InterPro" id="IPR012951">
    <property type="entry name" value="BBE"/>
</dbReference>
<dbReference type="InterPro" id="IPR056884">
    <property type="entry name" value="NPHP3-like_N"/>
</dbReference>
<evidence type="ECO:0000256" key="2">
    <source>
        <dbReference type="ARBA" id="ARBA00022737"/>
    </source>
</evidence>
<gene>
    <name evidence="4" type="ORF">SLS56_007830</name>
</gene>
<name>A0ABR3SNC9_9PEZI</name>
<comment type="similarity">
    <text evidence="1">Belongs to the oxygen-dependent FAD-linked oxidoreductase family.</text>
</comment>
<dbReference type="Gene3D" id="3.40.462.20">
    <property type="match status" value="1"/>
</dbReference>
<sequence length="1288" mass="143326">MAPGSLVDELKASLNGAEIVTPESANYAQSISRWSDTAVKKASIVVYPRTTAEVSQTVKLAVAHATPLVVAGGQHSTGGDSSIGAPGLVIDLARMRAVAVDPAARTITAQGGCIWRDVDEAAGAHGLATVGGTVNHTGIGGLTLGGGYGFLSGLHGLAVDNLLAVEAVLADGAVVAASDALNPDLFWAVRGAGAAFAVVTEFVFRGHALERPDVFFGTLAWPRAFAGQLVAFANGVAEDDGDARVVVHVNVMAPPEMGGQVVVGATVFCAAGGEEARSVLRPLLESDPKPLVDTTGLMPYEKVNGVLAAITPRGGRKSIKGATFGRPLQLETFERAMQELEEFVKEVPAAARSLMAFEFMNTAKVCEKKVEEMAMPHRSASLQCAILSMWEGEENDKRVRGWARKIAAIVSDPGKEDEGGENFEYVNYDGTDSGPEKVYGPNYKRLIELKAKYDPGNVFNKNIEIKPTGESPANSAVSSILPGSFAQPHSASLVNFFKNPFGSFLFPYASKPEFPAPQFGCILSANQTMESLAALSLASNVIQFIDFGSKLALRFKEVSDSADGALKENAELSDLNRDQMAIRLKQLAKPLTESIAENRPRLSDPDLKHIAERCNDVADELIQLLNSLKPQAQKEHKKRNLIRIVIKGAMKERQITDLSERLQRLQQELNLRLLFLLNDSMTKQIGEVIDANQTLRTETKLSLEAIIHDLKHFRYLSQHLLQLPQIGLQLDALTKEVEIAIKNRRILKSLRYNVMHGRFEDVHEAYGQTFRWVFDNADLHFSRWLQSDSLRTYWITGKPGSGKSTLMKYIHQQPKTQKLLAKWSGNQQLVLANHFFWSSGDELQKCQTGLLRSLLFQILRQCPAWISSICTERWNEDEVASEEPWNLRLLSSCFERLANHNAPDTKICLFIDGLDEYEGDHRELVLILRRLVTSRNSHHFKLCISSRPWNVFEAEYGRLEEKVHMEAFTRDDISSYVQDHLNQDEYLNKVFATEAAQALELISMITIKAQGVFLWVFYVIRLLLRTAVDAPSISELKAMIDEYPDEMGPLFERILSGIPKAYHQDTAEMFKIFLESAFPLPLSVLKFAELEKRNPGYATERLIKKFTQTEVEGIEEFRRRIKGRCMDFIDIHANLALFKALPPGFDLVWQRETVIRFIAQFFASAYQLEANHNIPMADILEEVDKVFGFLNKNQNKLYNQRLDIVSAETIELLLQYGAEPDAKCIIPASFKQSQQSDKILELGDLNEDTVLTVYELLKKFCPNETRLLDLLEKLAKEVEAETQALGDV</sequence>
<dbReference type="PANTHER" id="PTHR10039">
    <property type="entry name" value="AMELOGENIN"/>
    <property type="match status" value="1"/>
</dbReference>
<organism evidence="4 5">
    <name type="scientific">Neofusicoccum ribis</name>
    <dbReference type="NCBI Taxonomy" id="45134"/>
    <lineage>
        <taxon>Eukaryota</taxon>
        <taxon>Fungi</taxon>
        <taxon>Dikarya</taxon>
        <taxon>Ascomycota</taxon>
        <taxon>Pezizomycotina</taxon>
        <taxon>Dothideomycetes</taxon>
        <taxon>Dothideomycetes incertae sedis</taxon>
        <taxon>Botryosphaeriales</taxon>
        <taxon>Botryosphaeriaceae</taxon>
        <taxon>Neofusicoccum</taxon>
    </lineage>
</organism>
<dbReference type="Gene3D" id="3.30.43.10">
    <property type="entry name" value="Uridine Diphospho-n-acetylenolpyruvylglucosamine Reductase, domain 2"/>
    <property type="match status" value="1"/>
</dbReference>
<dbReference type="InterPro" id="IPR027417">
    <property type="entry name" value="P-loop_NTPase"/>
</dbReference>
<accession>A0ABR3SNC9</accession>
<protein>
    <recommendedName>
        <fullName evidence="3">FAD-binding PCMH-type domain-containing protein</fullName>
    </recommendedName>
</protein>
<dbReference type="Pfam" id="PF24883">
    <property type="entry name" value="NPHP3_N"/>
    <property type="match status" value="1"/>
</dbReference>
<dbReference type="PANTHER" id="PTHR10039:SF5">
    <property type="entry name" value="NACHT DOMAIN-CONTAINING PROTEIN"/>
    <property type="match status" value="1"/>
</dbReference>
<evidence type="ECO:0000259" key="3">
    <source>
        <dbReference type="PROSITE" id="PS51387"/>
    </source>
</evidence>
<keyword evidence="2" id="KW-0677">Repeat</keyword>
<dbReference type="InterPro" id="IPR036318">
    <property type="entry name" value="FAD-bd_PCMH-like_sf"/>
</dbReference>
<keyword evidence="5" id="KW-1185">Reference proteome</keyword>
<evidence type="ECO:0000313" key="4">
    <source>
        <dbReference type="EMBL" id="KAL1624361.1"/>
    </source>
</evidence>
<dbReference type="SUPFAM" id="SSF52540">
    <property type="entry name" value="P-loop containing nucleoside triphosphate hydrolases"/>
    <property type="match status" value="2"/>
</dbReference>
<proteinExistence type="inferred from homology"/>
<dbReference type="InterPro" id="IPR016167">
    <property type="entry name" value="FAD-bd_PCMH_sub1"/>
</dbReference>
<dbReference type="Proteomes" id="UP001521116">
    <property type="component" value="Unassembled WGS sequence"/>
</dbReference>
<comment type="caution">
    <text evidence="4">The sequence shown here is derived from an EMBL/GenBank/DDBJ whole genome shotgun (WGS) entry which is preliminary data.</text>
</comment>
<evidence type="ECO:0000313" key="5">
    <source>
        <dbReference type="Proteomes" id="UP001521116"/>
    </source>
</evidence>
<dbReference type="Gene3D" id="3.40.50.300">
    <property type="entry name" value="P-loop containing nucleotide triphosphate hydrolases"/>
    <property type="match status" value="1"/>
</dbReference>
<dbReference type="InterPro" id="IPR006094">
    <property type="entry name" value="Oxid_FAD_bind_N"/>
</dbReference>
<dbReference type="Gene3D" id="3.30.465.10">
    <property type="match status" value="1"/>
</dbReference>
<dbReference type="InterPro" id="IPR016169">
    <property type="entry name" value="FAD-bd_PCMH_sub2"/>
</dbReference>
<dbReference type="Pfam" id="PF01565">
    <property type="entry name" value="FAD_binding_4"/>
    <property type="match status" value="1"/>
</dbReference>
<dbReference type="InterPro" id="IPR016166">
    <property type="entry name" value="FAD-bd_PCMH"/>
</dbReference>
<feature type="domain" description="FAD-binding PCMH-type" evidence="3">
    <location>
        <begin position="37"/>
        <end position="209"/>
    </location>
</feature>
<dbReference type="PROSITE" id="PS51387">
    <property type="entry name" value="FAD_PCMH"/>
    <property type="match status" value="1"/>
</dbReference>